<sequence>MLIVVFMLACLVLLVLLVDCSTLLQPIVGLLLVLHMLSMLDRLPISMPLLLLRSMNPLRPLNPVGLLVLYMVLLPPVMSLAKASSLLLQPYVEPLQLILNDLPLIRSVVLLLTWRQATRGPSLL</sequence>
<evidence type="ECO:0000313" key="2">
    <source>
        <dbReference type="EMBL" id="KAE8971205.1"/>
    </source>
</evidence>
<reference evidence="2 3" key="1">
    <citation type="submission" date="2018-09" db="EMBL/GenBank/DDBJ databases">
        <title>Genomic investigation of the strawberry pathogen Phytophthora fragariae indicates pathogenicity is determined by transcriptional variation in three key races.</title>
        <authorList>
            <person name="Adams T.M."/>
            <person name="Armitage A.D."/>
            <person name="Sobczyk M.K."/>
            <person name="Bates H.J."/>
            <person name="Dunwell J.M."/>
            <person name="Nellist C.F."/>
            <person name="Harrison R.J."/>
        </authorList>
    </citation>
    <scope>NUCLEOTIDE SEQUENCE [LARGE SCALE GENOMIC DNA]</scope>
    <source>
        <strain evidence="2 3">SCRP249</strain>
    </source>
</reference>
<accession>A0A6A3HR88</accession>
<comment type="caution">
    <text evidence="2">The sequence shown here is derived from an EMBL/GenBank/DDBJ whole genome shotgun (WGS) entry which is preliminary data.</text>
</comment>
<name>A0A6A3HR88_9STRA</name>
<keyword evidence="1" id="KW-1133">Transmembrane helix</keyword>
<protein>
    <submittedName>
        <fullName evidence="2">Uncharacterized protein</fullName>
    </submittedName>
</protein>
<feature type="transmembrane region" description="Helical" evidence="1">
    <location>
        <begin position="64"/>
        <end position="83"/>
    </location>
</feature>
<dbReference type="Proteomes" id="UP000429607">
    <property type="component" value="Unassembled WGS sequence"/>
</dbReference>
<evidence type="ECO:0000256" key="1">
    <source>
        <dbReference type="SAM" id="Phobius"/>
    </source>
</evidence>
<dbReference type="AlphaFoldDB" id="A0A6A3HR88"/>
<evidence type="ECO:0000313" key="3">
    <source>
        <dbReference type="Proteomes" id="UP000429607"/>
    </source>
</evidence>
<proteinExistence type="predicted"/>
<gene>
    <name evidence="2" type="ORF">PR001_g26962</name>
</gene>
<keyword evidence="1" id="KW-0812">Transmembrane</keyword>
<dbReference type="EMBL" id="QXFV01004177">
    <property type="protein sequence ID" value="KAE8971205.1"/>
    <property type="molecule type" value="Genomic_DNA"/>
</dbReference>
<keyword evidence="1" id="KW-0472">Membrane</keyword>
<organism evidence="2 3">
    <name type="scientific">Phytophthora rubi</name>
    <dbReference type="NCBI Taxonomy" id="129364"/>
    <lineage>
        <taxon>Eukaryota</taxon>
        <taxon>Sar</taxon>
        <taxon>Stramenopiles</taxon>
        <taxon>Oomycota</taxon>
        <taxon>Peronosporomycetes</taxon>
        <taxon>Peronosporales</taxon>
        <taxon>Peronosporaceae</taxon>
        <taxon>Phytophthora</taxon>
    </lineage>
</organism>